<dbReference type="OrthoDB" id="5180642at2"/>
<evidence type="ECO:0000313" key="2">
    <source>
        <dbReference type="EMBL" id="TDC50471.1"/>
    </source>
</evidence>
<protein>
    <submittedName>
        <fullName evidence="2">Uncharacterized protein</fullName>
    </submittedName>
</protein>
<dbReference type="AlphaFoldDB" id="A0A4R4RLB6"/>
<dbReference type="RefSeq" id="WP_131983760.1">
    <property type="nucleotide sequence ID" value="NZ_SMKL01000030.1"/>
</dbReference>
<accession>A0A4R4RLB6</accession>
<gene>
    <name evidence="2" type="ORF">E1212_14885</name>
</gene>
<keyword evidence="3" id="KW-1185">Reference proteome</keyword>
<dbReference type="EMBL" id="SMKL01000030">
    <property type="protein sequence ID" value="TDC50471.1"/>
    <property type="molecule type" value="Genomic_DNA"/>
</dbReference>
<name>A0A4R4RLB6_9ACTN</name>
<reference evidence="2 3" key="1">
    <citation type="submission" date="2019-02" db="EMBL/GenBank/DDBJ databases">
        <title>Draft genome sequences of novel Actinobacteria.</title>
        <authorList>
            <person name="Sahin N."/>
            <person name="Ay H."/>
            <person name="Saygin H."/>
        </authorList>
    </citation>
    <scope>NUCLEOTIDE SEQUENCE [LARGE SCALE GENOMIC DNA]</scope>
    <source>
        <strain evidence="2 3">KC603</strain>
    </source>
</reference>
<proteinExistence type="predicted"/>
<organism evidence="2 3">
    <name type="scientific">Jiangella ureilytica</name>
    <dbReference type="NCBI Taxonomy" id="2530374"/>
    <lineage>
        <taxon>Bacteria</taxon>
        <taxon>Bacillati</taxon>
        <taxon>Actinomycetota</taxon>
        <taxon>Actinomycetes</taxon>
        <taxon>Jiangellales</taxon>
        <taxon>Jiangellaceae</taxon>
        <taxon>Jiangella</taxon>
    </lineage>
</organism>
<evidence type="ECO:0000313" key="3">
    <source>
        <dbReference type="Proteomes" id="UP000295621"/>
    </source>
</evidence>
<sequence>MAGSADAPPRTIALLLTVALLVACGSDDGGSSGSGDPTGAPPGTAITAELTVPPGTVLAGAPFAYAAEDDGPVAGTEALLLVTGDPVEAFADLVEQVRTAGLDPLTYHPDADAEPSTCLVADVTYPETAGERWPLGSDDIPGGDDPLSLECEAHAFGPSGYRLDLKLVVSEHSEPYLSFIRVTEVQDSPSSPLPDLEAEAPTPEGDSPVTAPEFPAELPGPGDTIGAPFTPSGEEHRLLDGYALAAPPVLPACVTGGLVAVVGGTEDQTTDEAVGTWVEHLGADSFAQVPAPDSDVTTTHDGVSLRRVVLSGPGAGTVTVTGVGGYVLLDRCND</sequence>
<feature type="region of interest" description="Disordered" evidence="1">
    <location>
        <begin position="184"/>
        <end position="233"/>
    </location>
</feature>
<comment type="caution">
    <text evidence="2">The sequence shown here is derived from an EMBL/GenBank/DDBJ whole genome shotgun (WGS) entry which is preliminary data.</text>
</comment>
<dbReference type="Proteomes" id="UP000295621">
    <property type="component" value="Unassembled WGS sequence"/>
</dbReference>
<evidence type="ECO:0000256" key="1">
    <source>
        <dbReference type="SAM" id="MobiDB-lite"/>
    </source>
</evidence>